<dbReference type="PANTHER" id="PTHR43712">
    <property type="entry name" value="PUTATIVE (AFU_ORTHOLOGUE AFUA_4G14580)-RELATED"/>
    <property type="match status" value="1"/>
</dbReference>
<protein>
    <recommendedName>
        <fullName evidence="4">O-methyltransferase C-terminal domain-containing protein</fullName>
    </recommendedName>
</protein>
<name>A0AAW0G0I3_9APHY</name>
<keyword evidence="6" id="KW-1185">Reference proteome</keyword>
<dbReference type="SUPFAM" id="SSF46785">
    <property type="entry name" value="Winged helix' DNA-binding domain"/>
    <property type="match status" value="1"/>
</dbReference>
<dbReference type="Pfam" id="PF00891">
    <property type="entry name" value="Methyltransf_2"/>
    <property type="match status" value="1"/>
</dbReference>
<feature type="domain" description="O-methyltransferase C-terminal" evidence="4">
    <location>
        <begin position="126"/>
        <end position="295"/>
    </location>
</feature>
<evidence type="ECO:0000256" key="1">
    <source>
        <dbReference type="ARBA" id="ARBA00022603"/>
    </source>
</evidence>
<dbReference type="Gene3D" id="1.10.10.10">
    <property type="entry name" value="Winged helix-like DNA-binding domain superfamily/Winged helix DNA-binding domain"/>
    <property type="match status" value="1"/>
</dbReference>
<dbReference type="PROSITE" id="PS51683">
    <property type="entry name" value="SAM_OMT_II"/>
    <property type="match status" value="1"/>
</dbReference>
<dbReference type="InterPro" id="IPR036390">
    <property type="entry name" value="WH_DNA-bd_sf"/>
</dbReference>
<comment type="caution">
    <text evidence="5">The sequence shown here is derived from an EMBL/GenBank/DDBJ whole genome shotgun (WGS) entry which is preliminary data.</text>
</comment>
<dbReference type="Proteomes" id="UP001385951">
    <property type="component" value="Unassembled WGS sequence"/>
</dbReference>
<dbReference type="GO" id="GO:0008171">
    <property type="term" value="F:O-methyltransferase activity"/>
    <property type="evidence" value="ECO:0007669"/>
    <property type="project" value="InterPro"/>
</dbReference>
<dbReference type="AlphaFoldDB" id="A0AAW0G0I3"/>
<reference evidence="5 6" key="1">
    <citation type="submission" date="2022-09" db="EMBL/GenBank/DDBJ databases">
        <authorList>
            <person name="Palmer J.M."/>
        </authorList>
    </citation>
    <scope>NUCLEOTIDE SEQUENCE [LARGE SCALE GENOMIC DNA]</scope>
    <source>
        <strain evidence="5 6">DSM 7382</strain>
    </source>
</reference>
<dbReference type="InterPro" id="IPR029063">
    <property type="entry name" value="SAM-dependent_MTases_sf"/>
</dbReference>
<dbReference type="SUPFAM" id="SSF53335">
    <property type="entry name" value="S-adenosyl-L-methionine-dependent methyltransferases"/>
    <property type="match status" value="1"/>
</dbReference>
<evidence type="ECO:0000256" key="3">
    <source>
        <dbReference type="ARBA" id="ARBA00022691"/>
    </source>
</evidence>
<dbReference type="InterPro" id="IPR036388">
    <property type="entry name" value="WH-like_DNA-bd_sf"/>
</dbReference>
<evidence type="ECO:0000256" key="2">
    <source>
        <dbReference type="ARBA" id="ARBA00022679"/>
    </source>
</evidence>
<keyword evidence="2" id="KW-0808">Transferase</keyword>
<proteinExistence type="predicted"/>
<sequence length="335" mass="37661">MSHFTAACFNVVSSTKVAEHLQGKPNGLHISQLASLTSVDENKLDRALRLLASKHCFREVTPNTFANNRLSVSLLSDIGAFVNYLTHETYYAGSALAGTLIDPKLTSSIVASEAAFGRAMKYNGTMWDWYRDVSPEKSKRFDRGMAGYGSMLHYDTVANGFPWKDQPEGTIICDVGGGRGHVSMYIAKTFPQNRFSVVVQDLPPTIEQAKAFWNDTAPDLVKNRRVDFVSFDFLKDDAAPGCDIYYIKSVLHDWPDSDCKIIMAHIRNAMKPTSRLLIDDILIQHAVHDPDDKQFIEKAPEPLLANYGEGKVLHYYVDVCMMVLCFHRDMFYKAK</sequence>
<organism evidence="5 6">
    <name type="scientific">Cerrena zonata</name>
    <dbReference type="NCBI Taxonomy" id="2478898"/>
    <lineage>
        <taxon>Eukaryota</taxon>
        <taxon>Fungi</taxon>
        <taxon>Dikarya</taxon>
        <taxon>Basidiomycota</taxon>
        <taxon>Agaricomycotina</taxon>
        <taxon>Agaricomycetes</taxon>
        <taxon>Polyporales</taxon>
        <taxon>Cerrenaceae</taxon>
        <taxon>Cerrena</taxon>
    </lineage>
</organism>
<keyword evidence="1" id="KW-0489">Methyltransferase</keyword>
<dbReference type="GO" id="GO:0032259">
    <property type="term" value="P:methylation"/>
    <property type="evidence" value="ECO:0007669"/>
    <property type="project" value="UniProtKB-KW"/>
</dbReference>
<dbReference type="PANTHER" id="PTHR43712:SF2">
    <property type="entry name" value="O-METHYLTRANSFERASE CICE"/>
    <property type="match status" value="1"/>
</dbReference>
<dbReference type="EMBL" id="JASBNA010000021">
    <property type="protein sequence ID" value="KAK7685214.1"/>
    <property type="molecule type" value="Genomic_DNA"/>
</dbReference>
<evidence type="ECO:0000259" key="4">
    <source>
        <dbReference type="Pfam" id="PF00891"/>
    </source>
</evidence>
<evidence type="ECO:0000313" key="6">
    <source>
        <dbReference type="Proteomes" id="UP001385951"/>
    </source>
</evidence>
<dbReference type="InterPro" id="IPR001077">
    <property type="entry name" value="COMT_C"/>
</dbReference>
<gene>
    <name evidence="5" type="ORF">QCA50_011577</name>
</gene>
<evidence type="ECO:0000313" key="5">
    <source>
        <dbReference type="EMBL" id="KAK7685214.1"/>
    </source>
</evidence>
<keyword evidence="3" id="KW-0949">S-adenosyl-L-methionine</keyword>
<dbReference type="InterPro" id="IPR016461">
    <property type="entry name" value="COMT-like"/>
</dbReference>
<accession>A0AAW0G0I3</accession>
<dbReference type="Gene3D" id="3.40.50.150">
    <property type="entry name" value="Vaccinia Virus protein VP39"/>
    <property type="match status" value="1"/>
</dbReference>